<sequence length="128" mass="14200">MEETSVACKTKKQCKSSGAAKKDTSTAKKTSTAAKKKKTIQSTEFSLHAPDATAVFLAGDFNDWNAEQYPMRKFKTGICTKKLKLAPGRYEYKFIVDGEWWTDPANENRQPTDVGENSVIEVGENVIS</sequence>
<feature type="domain" description="AMP-activated protein kinase glycogen-binding" evidence="2">
    <location>
        <begin position="51"/>
        <end position="125"/>
    </location>
</feature>
<dbReference type="InterPro" id="IPR032640">
    <property type="entry name" value="AMPK1_CBM"/>
</dbReference>
<name>A0A8J6N9U2_9BACT</name>
<dbReference type="EMBL" id="JACNJZ010000045">
    <property type="protein sequence ID" value="MBC8316616.1"/>
    <property type="molecule type" value="Genomic_DNA"/>
</dbReference>
<dbReference type="PANTHER" id="PTHR10343:SF84">
    <property type="entry name" value="5'-AMP-ACTIVATED PROTEIN KINASE SUBUNIT BETA-1"/>
    <property type="match status" value="1"/>
</dbReference>
<dbReference type="InterPro" id="IPR014756">
    <property type="entry name" value="Ig_E-set"/>
</dbReference>
<dbReference type="InterPro" id="IPR050827">
    <property type="entry name" value="CRP1_MDG1_kinase"/>
</dbReference>
<dbReference type="GO" id="GO:0016787">
    <property type="term" value="F:hydrolase activity"/>
    <property type="evidence" value="ECO:0007669"/>
    <property type="project" value="UniProtKB-KW"/>
</dbReference>
<dbReference type="SUPFAM" id="SSF81296">
    <property type="entry name" value="E set domains"/>
    <property type="match status" value="1"/>
</dbReference>
<dbReference type="CDD" id="cd02859">
    <property type="entry name" value="E_set_AMPKbeta_like_N"/>
    <property type="match status" value="1"/>
</dbReference>
<evidence type="ECO:0000259" key="2">
    <source>
        <dbReference type="Pfam" id="PF16561"/>
    </source>
</evidence>
<keyword evidence="3" id="KW-0378">Hydrolase</keyword>
<evidence type="ECO:0000313" key="3">
    <source>
        <dbReference type="EMBL" id="MBC8316616.1"/>
    </source>
</evidence>
<dbReference type="Pfam" id="PF16561">
    <property type="entry name" value="AMPK1_CBM"/>
    <property type="match status" value="1"/>
</dbReference>
<organism evidence="3 4">
    <name type="scientific">Candidatus Desulfobia pelagia</name>
    <dbReference type="NCBI Taxonomy" id="2841692"/>
    <lineage>
        <taxon>Bacteria</taxon>
        <taxon>Pseudomonadati</taxon>
        <taxon>Thermodesulfobacteriota</taxon>
        <taxon>Desulfobulbia</taxon>
        <taxon>Desulfobulbales</taxon>
        <taxon>Desulfobulbaceae</taxon>
        <taxon>Candidatus Desulfobia</taxon>
    </lineage>
</organism>
<dbReference type="AlphaFoldDB" id="A0A8J6N9U2"/>
<dbReference type="PANTHER" id="PTHR10343">
    <property type="entry name" value="5'-AMP-ACTIVATED PROTEIN KINASE , BETA SUBUNIT"/>
    <property type="match status" value="1"/>
</dbReference>
<evidence type="ECO:0000256" key="1">
    <source>
        <dbReference type="ARBA" id="ARBA00010926"/>
    </source>
</evidence>
<dbReference type="InterPro" id="IPR013783">
    <property type="entry name" value="Ig-like_fold"/>
</dbReference>
<evidence type="ECO:0000313" key="4">
    <source>
        <dbReference type="Proteomes" id="UP000614424"/>
    </source>
</evidence>
<dbReference type="Proteomes" id="UP000614424">
    <property type="component" value="Unassembled WGS sequence"/>
</dbReference>
<dbReference type="Gene3D" id="2.60.40.10">
    <property type="entry name" value="Immunoglobulins"/>
    <property type="match status" value="1"/>
</dbReference>
<comment type="caution">
    <text evidence="3">The sequence shown here is derived from an EMBL/GenBank/DDBJ whole genome shotgun (WGS) entry which is preliminary data.</text>
</comment>
<comment type="similarity">
    <text evidence="1">Belongs to the 5'-AMP-activated protein kinase beta subunit family.</text>
</comment>
<accession>A0A8J6N9U2</accession>
<proteinExistence type="inferred from homology"/>
<protein>
    <submittedName>
        <fullName evidence="3">Glycoside hydrolase family 13</fullName>
    </submittedName>
</protein>
<gene>
    <name evidence="3" type="ORF">H8E41_01835</name>
</gene>
<reference evidence="3 4" key="1">
    <citation type="submission" date="2020-08" db="EMBL/GenBank/DDBJ databases">
        <title>Bridging the membrane lipid divide: bacteria of the FCB group superphylum have the potential to synthesize archaeal ether lipids.</title>
        <authorList>
            <person name="Villanueva L."/>
            <person name="Von Meijenfeldt F.A.B."/>
            <person name="Westbye A.B."/>
            <person name="Yadav S."/>
            <person name="Hopmans E.C."/>
            <person name="Dutilh B.E."/>
            <person name="Sinninghe Damste J.S."/>
        </authorList>
    </citation>
    <scope>NUCLEOTIDE SEQUENCE [LARGE SCALE GENOMIC DNA]</scope>
    <source>
        <strain evidence="3">NIOZ-UU47</strain>
    </source>
</reference>